<dbReference type="GO" id="GO:0047470">
    <property type="term" value="F:(1,4)-alpha-D-glucan 1-alpha-D-glucosylmutase activity"/>
    <property type="evidence" value="ECO:0007669"/>
    <property type="project" value="TreeGrafter"/>
</dbReference>
<gene>
    <name evidence="2" type="primary">treY</name>
    <name evidence="2" type="ORF">H0A72_05695</name>
</gene>
<dbReference type="NCBIfam" id="TIGR02401">
    <property type="entry name" value="trehalose_TreY"/>
    <property type="match status" value="1"/>
</dbReference>
<dbReference type="PANTHER" id="PTHR10357">
    <property type="entry name" value="ALPHA-AMYLASE FAMILY MEMBER"/>
    <property type="match status" value="1"/>
</dbReference>
<proteinExistence type="predicted"/>
<organism evidence="2 3">
    <name type="scientific">Parapusillimonas granuli</name>
    <dbReference type="NCBI Taxonomy" id="380911"/>
    <lineage>
        <taxon>Bacteria</taxon>
        <taxon>Pseudomonadati</taxon>
        <taxon>Pseudomonadota</taxon>
        <taxon>Betaproteobacteria</taxon>
        <taxon>Burkholderiales</taxon>
        <taxon>Alcaligenaceae</taxon>
        <taxon>Parapusillimonas</taxon>
    </lineage>
</organism>
<protein>
    <submittedName>
        <fullName evidence="2">Malto-oligosyltrehalose synthase</fullName>
    </submittedName>
</protein>
<dbReference type="InterPro" id="IPR012767">
    <property type="entry name" value="Trehalose_TreY"/>
</dbReference>
<sequence>MTPSSTVRLQLHADFGFDAAREQVPYYARLGVSHFYLSPVTRARPGSRHGYDVVDHTRVSDALGGEEGLIALAECLHEQGMGLILDIVPNHMAVHADNAWWWSVLESGVNSPCSAWFDIDWRAADPRLRGKVLAPFLARPYAESLANGDIRLVHDDGAGAWRIEACGNPYPIAPGTMPALGLDPAQSQKLFSGRHADGRQRLHDLLERQHYRLAWWRCAADSINWRRFFDITELIGVRVELEEVFDAVHALPLRLYEDGWIDGLRIDHVDGLADPLGYCRRLRAALDERALRRPAKPGAGRAWIVVEKILAPSEILDSDWQADGTTGYDFMDQAGAVLHDPTGESALTATWNAVAQDAREVGDYVREARALLLRRYFVAERKALLEALHEVAQRGLQGRDWSIEAIGRVLDELLLGFPVYRSYADGSGRRQADADLFKRLLPGVSERLQLGRYEGEPLLACLDGWLGGEPCLGAAIPDAPGGDARKTVLNRFQQLTPPLAAKSLEDTVFYRYGRLLSRNEVGSDPAVFSLSVDDFHQQNAWRARYGNMSMLATATHDHKRGEDVRARLAVLSEIPLRWGRKARGWLRDAEHEYPAAGPRQAGERYMLFQTLVGAWPLDLAPDAAPADTQAYLDRVAAWQLKALREAKRDSSWMAPDPGYEARAADFIGSLAAGGANRALLAEIGEFAHDVAAAGAVNSLAQLMLRVMSPGVPDLYQGTELWDFSLVDPDNRRPVAHDLRGRMLRELEGKDHAALLRDWRSGAIKQAVLARSLAVRRGMPELFRKGDYVPLRVDGPRTGHVLAFMRVLGDQHAVVVAPRLCAQAIGIGAAAPMLPATYWRGTRLALPSRYAGAAFTDALTGARHAGAADGMLDVTGLLARLPVALLVEA</sequence>
<dbReference type="GO" id="GO:0005992">
    <property type="term" value="P:trehalose biosynthetic process"/>
    <property type="evidence" value="ECO:0007669"/>
    <property type="project" value="TreeGrafter"/>
</dbReference>
<dbReference type="Gene3D" id="3.30.1590.10">
    <property type="entry name" value="Maltooligosyl trehalose synthase, domain 2"/>
    <property type="match status" value="1"/>
</dbReference>
<evidence type="ECO:0000313" key="3">
    <source>
        <dbReference type="Proteomes" id="UP000559809"/>
    </source>
</evidence>
<dbReference type="Gene3D" id="3.20.20.80">
    <property type="entry name" value="Glycosidases"/>
    <property type="match status" value="3"/>
</dbReference>
<name>A0A853FVI1_9BURK</name>
<reference evidence="2 3" key="1">
    <citation type="submission" date="2020-07" db="EMBL/GenBank/DDBJ databases">
        <title>Taxonomic revisions and descriptions of new bacterial species based on genomic comparisons in the high-G+C-content subgroup of the family Alcaligenaceae.</title>
        <authorList>
            <person name="Szabo A."/>
            <person name="Felfoldi T."/>
        </authorList>
    </citation>
    <scope>NUCLEOTIDE SEQUENCE [LARGE SCALE GENOMIC DNA]</scope>
    <source>
        <strain evidence="2 3">LMG 24012</strain>
    </source>
</reference>
<dbReference type="EMBL" id="JACCEM010000003">
    <property type="protein sequence ID" value="NYT48798.1"/>
    <property type="molecule type" value="Genomic_DNA"/>
</dbReference>
<dbReference type="Pfam" id="PF00128">
    <property type="entry name" value="Alpha-amylase"/>
    <property type="match status" value="1"/>
</dbReference>
<dbReference type="RefSeq" id="WP_180154111.1">
    <property type="nucleotide sequence ID" value="NZ_JACCEM010000003.1"/>
</dbReference>
<evidence type="ECO:0000259" key="1">
    <source>
        <dbReference type="SMART" id="SM00642"/>
    </source>
</evidence>
<comment type="caution">
    <text evidence="2">The sequence shown here is derived from an EMBL/GenBank/DDBJ whole genome shotgun (WGS) entry which is preliminary data.</text>
</comment>
<dbReference type="SUPFAM" id="SSF51445">
    <property type="entry name" value="(Trans)glycosidases"/>
    <property type="match status" value="1"/>
</dbReference>
<keyword evidence="3" id="KW-1185">Reference proteome</keyword>
<dbReference type="InterPro" id="IPR017853">
    <property type="entry name" value="GH"/>
</dbReference>
<dbReference type="SMART" id="SM00642">
    <property type="entry name" value="Aamy"/>
    <property type="match status" value="1"/>
</dbReference>
<dbReference type="CDD" id="cd11336">
    <property type="entry name" value="AmyAc_MTSase"/>
    <property type="match status" value="1"/>
</dbReference>
<dbReference type="GO" id="GO:0030980">
    <property type="term" value="P:alpha-glucan catabolic process"/>
    <property type="evidence" value="ECO:0007669"/>
    <property type="project" value="TreeGrafter"/>
</dbReference>
<dbReference type="InterPro" id="IPR006047">
    <property type="entry name" value="GH13_cat_dom"/>
</dbReference>
<dbReference type="Proteomes" id="UP000559809">
    <property type="component" value="Unassembled WGS sequence"/>
</dbReference>
<evidence type="ECO:0000313" key="2">
    <source>
        <dbReference type="EMBL" id="NYT48798.1"/>
    </source>
</evidence>
<accession>A0A853FVI1</accession>
<feature type="domain" description="Glycosyl hydrolase family 13 catalytic" evidence="1">
    <location>
        <begin position="6"/>
        <end position="447"/>
    </location>
</feature>
<dbReference type="PANTHER" id="PTHR10357:SF216">
    <property type="entry name" value="MALTOOLIGOSYL TREHALOSE SYNTHASE-RELATED"/>
    <property type="match status" value="1"/>
</dbReference>
<dbReference type="AlphaFoldDB" id="A0A853FVI1"/>